<dbReference type="Pfam" id="PF22697">
    <property type="entry name" value="SOS1_NGEF_PH"/>
    <property type="match status" value="1"/>
</dbReference>
<keyword evidence="3" id="KW-0344">Guanine-nucleotide releasing factor</keyword>
<sequence>MSGGHICPSIKLDILHPDYLCDLMKKMHGLETYGNKSLITSSLRNDSTIQDIPDSQRDRIRRLLNEAVKSRFGSSGRGLSSSVQEELNTLEKKKRIAQSVFDEMVQYGKRLLECIRILRDVNNEVLTVPSLKSNSIIKGMFKDIPSLFQLHEHLTKSFESCSIGSIVLPSAFTSDKETQILNIYKSFLCRYALNFRPFSELYSTNEELQDICKGIVSKSQYEEQRIQNVPGMFYGVSTALPRFKDLIYRLKGALLPNDPEYANITKAWKFIKDLLDRSEQEVILQEKMLKAREALGKLDGLRVKYIQIPLLHLEGPAKKLPRRSIHRRLLDRYLFLFSEYLVMTEPANAVGRYQVKSEIRLTGMTLCEVKDDEEINVDHCFRIKAKELCVELAFSSENEKLLWWNELQQAIDCECNKPNSNSYDEKKTLLNTNNLGEVAAQWVKDESSTMCTNCCTEFTTINRRHHCRACGKLFCGSCSAYKAPLASCGGKYQRVCVVDYYLINKDAKPPTPEIMEAILRRTDKTSQPVRTGFLMWSHFVSNSWSAKPSIRLPKSSVEYRSINRNSEKRKETLREIHLVDSLDSNSSANDVSSQNGPSEGESQQASFSSSSNVSQPMESVNLESSVNSKSSTSSSACLTRLFCVLQTDTSFSFYAARADTRAVNKITVIGLRLFYLDEDSPNKPSDDVNISANQSLPCGKSHSFDNSSPLLMNTEALVDPVKLSKGDCPNFSRQGNPIYRNFKPPPHARNILGHNTSVESSNLSLIATLSKSLTHTHVKSLSELALSSRLSNRSTQSCRERLSTENHENSSQKTSENQDIAANGTLTDKDIVKHLDSVSPEILSLLRNNLGFLLLPLNTDRPAHYFEAATVEIRTQWINSIRRVCVDFMS</sequence>
<dbReference type="GO" id="GO:0008270">
    <property type="term" value="F:zinc ion binding"/>
    <property type="evidence" value="ECO:0007669"/>
    <property type="project" value="UniProtKB-KW"/>
</dbReference>
<dbReference type="InterPro" id="IPR051092">
    <property type="entry name" value="FYVE_RhoGEF_PH"/>
</dbReference>
<keyword evidence="6" id="KW-0862">Zinc</keyword>
<evidence type="ECO:0000256" key="4">
    <source>
        <dbReference type="ARBA" id="ARBA00022723"/>
    </source>
</evidence>
<feature type="region of interest" description="Disordered" evidence="8">
    <location>
        <begin position="584"/>
        <end position="632"/>
    </location>
</feature>
<dbReference type="PROSITE" id="PS50178">
    <property type="entry name" value="ZF_FYVE"/>
    <property type="match status" value="1"/>
</dbReference>
<keyword evidence="4" id="KW-0479">Metal-binding</keyword>
<evidence type="ECO:0000256" key="8">
    <source>
        <dbReference type="SAM" id="MobiDB-lite"/>
    </source>
</evidence>
<dbReference type="Proteomes" id="UP000050795">
    <property type="component" value="Unassembled WGS sequence"/>
</dbReference>
<feature type="domain" description="FYVE-type" evidence="10">
    <location>
        <begin position="445"/>
        <end position="496"/>
    </location>
</feature>
<dbReference type="SUPFAM" id="SSF57903">
    <property type="entry name" value="FYVE/PHD zinc finger"/>
    <property type="match status" value="1"/>
</dbReference>
<evidence type="ECO:0000256" key="6">
    <source>
        <dbReference type="ARBA" id="ARBA00022833"/>
    </source>
</evidence>
<dbReference type="Gene3D" id="3.30.40.10">
    <property type="entry name" value="Zinc/RING finger domain, C3HC4 (zinc finger)"/>
    <property type="match status" value="1"/>
</dbReference>
<dbReference type="InterPro" id="IPR001849">
    <property type="entry name" value="PH_domain"/>
</dbReference>
<feature type="compositionally biased region" description="Low complexity" evidence="8">
    <location>
        <begin position="602"/>
        <end position="632"/>
    </location>
</feature>
<evidence type="ECO:0000313" key="11">
    <source>
        <dbReference type="Proteomes" id="UP000050795"/>
    </source>
</evidence>
<name>A0AA85KJF8_TRIRE</name>
<feature type="compositionally biased region" description="Polar residues" evidence="8">
    <location>
        <begin position="584"/>
        <end position="601"/>
    </location>
</feature>
<evidence type="ECO:0000259" key="9">
    <source>
        <dbReference type="PROSITE" id="PS50003"/>
    </source>
</evidence>
<accession>A0AA85KJF8</accession>
<keyword evidence="2" id="KW-0963">Cytoplasm</keyword>
<dbReference type="Gene3D" id="1.20.900.10">
    <property type="entry name" value="Dbl homology (DH) domain"/>
    <property type="match status" value="1"/>
</dbReference>
<dbReference type="SMART" id="SM00064">
    <property type="entry name" value="FYVE"/>
    <property type="match status" value="1"/>
</dbReference>
<evidence type="ECO:0000256" key="7">
    <source>
        <dbReference type="PROSITE-ProRule" id="PRU00091"/>
    </source>
</evidence>
<evidence type="ECO:0000259" key="10">
    <source>
        <dbReference type="PROSITE" id="PS50178"/>
    </source>
</evidence>
<dbReference type="PANTHER" id="PTHR12673:SF159">
    <property type="entry name" value="LD03170P"/>
    <property type="match status" value="1"/>
</dbReference>
<comment type="subcellular location">
    <subcellularLocation>
        <location evidence="1">Cytoplasm</location>
    </subcellularLocation>
</comment>
<dbReference type="SUPFAM" id="SSF48065">
    <property type="entry name" value="DBL homology domain (DH-domain)"/>
    <property type="match status" value="1"/>
</dbReference>
<dbReference type="InterPro" id="IPR000306">
    <property type="entry name" value="Znf_FYVE"/>
</dbReference>
<dbReference type="GO" id="GO:0005085">
    <property type="term" value="F:guanyl-nucleotide exchange factor activity"/>
    <property type="evidence" value="ECO:0007669"/>
    <property type="project" value="UniProtKB-KW"/>
</dbReference>
<feature type="domain" description="PH" evidence="9">
    <location>
        <begin position="310"/>
        <end position="412"/>
    </location>
</feature>
<protein>
    <recommendedName>
        <fullName evidence="13">FYVE, RhoGEF and PH domain-containing protein 4</fullName>
    </recommendedName>
</protein>
<dbReference type="PROSITE" id="PS50003">
    <property type="entry name" value="PH_DOMAIN"/>
    <property type="match status" value="1"/>
</dbReference>
<evidence type="ECO:0008006" key="13">
    <source>
        <dbReference type="Google" id="ProtNLM"/>
    </source>
</evidence>
<keyword evidence="5 7" id="KW-0863">Zinc-finger</keyword>
<dbReference type="SMART" id="SM00233">
    <property type="entry name" value="PH"/>
    <property type="match status" value="2"/>
</dbReference>
<dbReference type="InterPro" id="IPR011993">
    <property type="entry name" value="PH-like_dom_sf"/>
</dbReference>
<reference evidence="11" key="1">
    <citation type="submission" date="2022-06" db="EMBL/GenBank/DDBJ databases">
        <authorList>
            <person name="Berger JAMES D."/>
            <person name="Berger JAMES D."/>
        </authorList>
    </citation>
    <scope>NUCLEOTIDE SEQUENCE [LARGE SCALE GENOMIC DNA]</scope>
</reference>
<evidence type="ECO:0000256" key="3">
    <source>
        <dbReference type="ARBA" id="ARBA00022658"/>
    </source>
</evidence>
<dbReference type="InterPro" id="IPR055251">
    <property type="entry name" value="SOS1_NGEF_PH"/>
</dbReference>
<dbReference type="InterPro" id="IPR035899">
    <property type="entry name" value="DBL_dom_sf"/>
</dbReference>
<organism evidence="11 12">
    <name type="scientific">Trichobilharzia regenti</name>
    <name type="common">Nasal bird schistosome</name>
    <dbReference type="NCBI Taxonomy" id="157069"/>
    <lineage>
        <taxon>Eukaryota</taxon>
        <taxon>Metazoa</taxon>
        <taxon>Spiralia</taxon>
        <taxon>Lophotrochozoa</taxon>
        <taxon>Platyhelminthes</taxon>
        <taxon>Trematoda</taxon>
        <taxon>Digenea</taxon>
        <taxon>Strigeidida</taxon>
        <taxon>Schistosomatoidea</taxon>
        <taxon>Schistosomatidae</taxon>
        <taxon>Trichobilharzia</taxon>
    </lineage>
</organism>
<dbReference type="GO" id="GO:0005737">
    <property type="term" value="C:cytoplasm"/>
    <property type="evidence" value="ECO:0007669"/>
    <property type="project" value="UniProtKB-SubCell"/>
</dbReference>
<keyword evidence="11" id="KW-1185">Reference proteome</keyword>
<dbReference type="SUPFAM" id="SSF50729">
    <property type="entry name" value="PH domain-like"/>
    <property type="match status" value="1"/>
</dbReference>
<proteinExistence type="predicted"/>
<feature type="region of interest" description="Disordered" evidence="8">
    <location>
        <begin position="795"/>
        <end position="822"/>
    </location>
</feature>
<dbReference type="Pfam" id="PF01363">
    <property type="entry name" value="FYVE"/>
    <property type="match status" value="1"/>
</dbReference>
<dbReference type="WBParaSite" id="TREG1_94610.1">
    <property type="protein sequence ID" value="TREG1_94610.1"/>
    <property type="gene ID" value="TREG1_94610"/>
</dbReference>
<dbReference type="Gene3D" id="2.30.29.30">
    <property type="entry name" value="Pleckstrin-homology domain (PH domain)/Phosphotyrosine-binding domain (PTB)"/>
    <property type="match status" value="1"/>
</dbReference>
<feature type="compositionally biased region" description="Polar residues" evidence="8">
    <location>
        <begin position="811"/>
        <end position="822"/>
    </location>
</feature>
<dbReference type="InterPro" id="IPR011011">
    <property type="entry name" value="Znf_FYVE_PHD"/>
</dbReference>
<reference evidence="12" key="2">
    <citation type="submission" date="2023-11" db="UniProtKB">
        <authorList>
            <consortium name="WormBaseParasite"/>
        </authorList>
    </citation>
    <scope>IDENTIFICATION</scope>
</reference>
<dbReference type="AlphaFoldDB" id="A0AA85KJF8"/>
<dbReference type="InterPro" id="IPR017455">
    <property type="entry name" value="Znf_FYVE-rel"/>
</dbReference>
<feature type="compositionally biased region" description="Basic and acidic residues" evidence="8">
    <location>
        <begin position="798"/>
        <end position="810"/>
    </location>
</feature>
<dbReference type="InterPro" id="IPR013083">
    <property type="entry name" value="Znf_RING/FYVE/PHD"/>
</dbReference>
<evidence type="ECO:0000256" key="1">
    <source>
        <dbReference type="ARBA" id="ARBA00004496"/>
    </source>
</evidence>
<evidence type="ECO:0000256" key="2">
    <source>
        <dbReference type="ARBA" id="ARBA00022490"/>
    </source>
</evidence>
<dbReference type="PANTHER" id="PTHR12673">
    <property type="entry name" value="FACIOGENITAL DYSPLASIA PROTEIN"/>
    <property type="match status" value="1"/>
</dbReference>
<evidence type="ECO:0000313" key="12">
    <source>
        <dbReference type="WBParaSite" id="TREG1_94610.1"/>
    </source>
</evidence>
<evidence type="ECO:0000256" key="5">
    <source>
        <dbReference type="ARBA" id="ARBA00022771"/>
    </source>
</evidence>